<reference evidence="1 2" key="1">
    <citation type="journal article" date="2020" name="Cell">
        <title>Large-Scale Comparative Analyses of Tick Genomes Elucidate Their Genetic Diversity and Vector Capacities.</title>
        <authorList>
            <consortium name="Tick Genome and Microbiome Consortium (TIGMIC)"/>
            <person name="Jia N."/>
            <person name="Wang J."/>
            <person name="Shi W."/>
            <person name="Du L."/>
            <person name="Sun Y."/>
            <person name="Zhan W."/>
            <person name="Jiang J.F."/>
            <person name="Wang Q."/>
            <person name="Zhang B."/>
            <person name="Ji P."/>
            <person name="Bell-Sakyi L."/>
            <person name="Cui X.M."/>
            <person name="Yuan T.T."/>
            <person name="Jiang B.G."/>
            <person name="Yang W.F."/>
            <person name="Lam T.T."/>
            <person name="Chang Q.C."/>
            <person name="Ding S.J."/>
            <person name="Wang X.J."/>
            <person name="Zhu J.G."/>
            <person name="Ruan X.D."/>
            <person name="Zhao L."/>
            <person name="Wei J.T."/>
            <person name="Ye R.Z."/>
            <person name="Que T.C."/>
            <person name="Du C.H."/>
            <person name="Zhou Y.H."/>
            <person name="Cheng J.X."/>
            <person name="Dai P.F."/>
            <person name="Guo W.B."/>
            <person name="Han X.H."/>
            <person name="Huang E.J."/>
            <person name="Li L.F."/>
            <person name="Wei W."/>
            <person name="Gao Y.C."/>
            <person name="Liu J.Z."/>
            <person name="Shao H.Z."/>
            <person name="Wang X."/>
            <person name="Wang C.C."/>
            <person name="Yang T.C."/>
            <person name="Huo Q.B."/>
            <person name="Li W."/>
            <person name="Chen H.Y."/>
            <person name="Chen S.E."/>
            <person name="Zhou L.G."/>
            <person name="Ni X.B."/>
            <person name="Tian J.H."/>
            <person name="Sheng Y."/>
            <person name="Liu T."/>
            <person name="Pan Y.S."/>
            <person name="Xia L.Y."/>
            <person name="Li J."/>
            <person name="Zhao F."/>
            <person name="Cao W.C."/>
        </authorList>
    </citation>
    <scope>NUCLEOTIDE SEQUENCE [LARGE SCALE GENOMIC DNA]</scope>
    <source>
        <strain evidence="1">Iper-2018</strain>
    </source>
</reference>
<name>A0AC60NVF8_IXOPE</name>
<protein>
    <submittedName>
        <fullName evidence="1">Uncharacterized protein</fullName>
    </submittedName>
</protein>
<dbReference type="Proteomes" id="UP000805193">
    <property type="component" value="Unassembled WGS sequence"/>
</dbReference>
<keyword evidence="2" id="KW-1185">Reference proteome</keyword>
<comment type="caution">
    <text evidence="1">The sequence shown here is derived from an EMBL/GenBank/DDBJ whole genome shotgun (WGS) entry which is preliminary data.</text>
</comment>
<dbReference type="EMBL" id="JABSTQ010011464">
    <property type="protein sequence ID" value="KAG0411078.1"/>
    <property type="molecule type" value="Genomic_DNA"/>
</dbReference>
<evidence type="ECO:0000313" key="1">
    <source>
        <dbReference type="EMBL" id="KAG0411078.1"/>
    </source>
</evidence>
<accession>A0AC60NVF8</accession>
<gene>
    <name evidence="1" type="ORF">HPB47_011821</name>
</gene>
<sequence length="572" mass="63514">MGLSVTAEPVVFLFFATMHMEMSAVQDLINTKCCFSLLNTTNLTLCHSAQNETRTAIKTAASPWIAYYYGLLSVLTLVCGMWVGSWNDRFGRKRPMLFPLVGGMAAVLNFIVLSHFLDSHVSFVMISAVLVGLSTGSLGVVSSCFGYLTDVVPLSARSRRIAILEAMVFTGGACGMYLVGGMLKSTTYEAIFLVELVIYTVAVFYVLIAIKEKSGVQESGDPAGRPGLFTFRHVVDMALTVCRARDNGHRRHILLLLLAATAMFYGLAAQIYLTYTFVTDEPLRWDATHYSFFQGVNIALEGAALLVVLPLSYRFLGMSDPLAGLLGSLSRGLGLLYLGLCSTSTMVYFTPVFLVFSEFATPSIRSMLSKIVAADEKGKAFAMMSALQSFALFTGSLLFNGLYPATSKFFKGFGFEFAAALQLISIVVFAYLYHKLRKASLYAEIDGDTSNLQTEIENPELNHQQARRWRQLQTHQTSIGFTPYSSMGPARDAVVPKTHPRMARSDMFRSCPKFQPPQELQRHLDDRGEDVAPHWTSLLQSDELRIQLLLLDRTEQVVCHLQEELHKRRVKL</sequence>
<evidence type="ECO:0000313" key="2">
    <source>
        <dbReference type="Proteomes" id="UP000805193"/>
    </source>
</evidence>
<organism evidence="1 2">
    <name type="scientific">Ixodes persulcatus</name>
    <name type="common">Taiga tick</name>
    <dbReference type="NCBI Taxonomy" id="34615"/>
    <lineage>
        <taxon>Eukaryota</taxon>
        <taxon>Metazoa</taxon>
        <taxon>Ecdysozoa</taxon>
        <taxon>Arthropoda</taxon>
        <taxon>Chelicerata</taxon>
        <taxon>Arachnida</taxon>
        <taxon>Acari</taxon>
        <taxon>Parasitiformes</taxon>
        <taxon>Ixodida</taxon>
        <taxon>Ixodoidea</taxon>
        <taxon>Ixodidae</taxon>
        <taxon>Ixodinae</taxon>
        <taxon>Ixodes</taxon>
    </lineage>
</organism>
<proteinExistence type="predicted"/>